<keyword evidence="11" id="KW-1185">Reference proteome</keyword>
<accession>A0A0R3RX64</accession>
<dbReference type="PANTHER" id="PTHR48176">
    <property type="entry name" value="DDRGK DOMAIN-CONTAINING PROTEIN 1"/>
    <property type="match status" value="1"/>
</dbReference>
<organism evidence="11 12">
    <name type="scientific">Elaeophora elaphi</name>
    <dbReference type="NCBI Taxonomy" id="1147741"/>
    <lineage>
        <taxon>Eukaryota</taxon>
        <taxon>Metazoa</taxon>
        <taxon>Ecdysozoa</taxon>
        <taxon>Nematoda</taxon>
        <taxon>Chromadorea</taxon>
        <taxon>Rhabditida</taxon>
        <taxon>Spirurina</taxon>
        <taxon>Spiruromorpha</taxon>
        <taxon>Filarioidea</taxon>
        <taxon>Onchocercidae</taxon>
        <taxon>Elaeophora</taxon>
    </lineage>
</organism>
<dbReference type="Gene3D" id="1.10.10.10">
    <property type="entry name" value="Winged helix-like DNA-binding domain superfamily/Winged helix DNA-binding domain"/>
    <property type="match status" value="1"/>
</dbReference>
<evidence type="ECO:0000256" key="8">
    <source>
        <dbReference type="ARBA" id="ARBA00023136"/>
    </source>
</evidence>
<sequence>MAELDYLFLGSVGFLMTALTLIVLRVIKLYFDEKRARQRKEALHAMAADEHAGRNEREVVVVGGRRVQTARRRVRHDVDGDNDDGMDFVRSVADQTGGGSEQEDDESPSAALAKDEHFGKKKLAKLQAKEERRKQREAELFEREERKKLEQEREERLQKEREKQMEKEEEERERKRLEREEREKREEEEYRKLRETFAVDEEGFDQIDGEESQNLLRDFEEYVRETKVVNIDELGAHFNLRPEDAVDRLNFLVSNGNLTGVMDDRGKFIHVTSDELQAVAKFINQRGRVSKAELIEYSNKLIALDSRSVEHVREVIAS</sequence>
<dbReference type="InterPro" id="IPR050899">
    <property type="entry name" value="DDRGK_domain-containing"/>
</dbReference>
<evidence type="ECO:0000313" key="11">
    <source>
        <dbReference type="Proteomes" id="UP000050640"/>
    </source>
</evidence>
<comment type="similarity">
    <text evidence="2">Belongs to the DDRGK1 family.</text>
</comment>
<reference evidence="12" key="1">
    <citation type="submission" date="2017-02" db="UniProtKB">
        <authorList>
            <consortium name="WormBaseParasite"/>
        </authorList>
    </citation>
    <scope>IDENTIFICATION</scope>
</reference>
<keyword evidence="6" id="KW-0256">Endoplasmic reticulum</keyword>
<dbReference type="Proteomes" id="UP000050640">
    <property type="component" value="Unplaced"/>
</dbReference>
<dbReference type="SUPFAM" id="SSF46785">
    <property type="entry name" value="Winged helix' DNA-binding domain"/>
    <property type="match status" value="1"/>
</dbReference>
<dbReference type="GO" id="GO:0005789">
    <property type="term" value="C:endoplasmic reticulum membrane"/>
    <property type="evidence" value="ECO:0007669"/>
    <property type="project" value="UniProtKB-SubCell"/>
</dbReference>
<keyword evidence="8 10" id="KW-0472">Membrane</keyword>
<evidence type="ECO:0000313" key="12">
    <source>
        <dbReference type="WBParaSite" id="EEL_0000680101-mRNA-1"/>
    </source>
</evidence>
<dbReference type="PANTHER" id="PTHR48176:SF1">
    <property type="entry name" value="DDRGK DOMAIN-CONTAINING PROTEIN 1"/>
    <property type="match status" value="1"/>
</dbReference>
<protein>
    <recommendedName>
        <fullName evidence="3">DDRGK domain-containing protein 1</fullName>
    </recommendedName>
</protein>
<feature type="region of interest" description="Disordered" evidence="9">
    <location>
        <begin position="159"/>
        <end position="189"/>
    </location>
</feature>
<evidence type="ECO:0000256" key="5">
    <source>
        <dbReference type="ARBA" id="ARBA00022786"/>
    </source>
</evidence>
<dbReference type="InterPro" id="IPR019153">
    <property type="entry name" value="DDRGK_dom-contain"/>
</dbReference>
<keyword evidence="7 10" id="KW-1133">Transmembrane helix</keyword>
<evidence type="ECO:0000256" key="1">
    <source>
        <dbReference type="ARBA" id="ARBA00004389"/>
    </source>
</evidence>
<dbReference type="FunFam" id="1.10.10.10:FF:000143">
    <property type="entry name" value="DDRGK domain-containing protein 1"/>
    <property type="match status" value="1"/>
</dbReference>
<dbReference type="SMART" id="SM01128">
    <property type="entry name" value="DDRGK"/>
    <property type="match status" value="1"/>
</dbReference>
<dbReference type="InterPro" id="IPR036390">
    <property type="entry name" value="WH_DNA-bd_sf"/>
</dbReference>
<dbReference type="STRING" id="1147741.A0A0R3RX64"/>
<dbReference type="WBParaSite" id="EEL_0000680101-mRNA-1">
    <property type="protein sequence ID" value="EEL_0000680101-mRNA-1"/>
    <property type="gene ID" value="EEL_0000680101"/>
</dbReference>
<evidence type="ECO:0000256" key="4">
    <source>
        <dbReference type="ARBA" id="ARBA00022692"/>
    </source>
</evidence>
<feature type="transmembrane region" description="Helical" evidence="10">
    <location>
        <begin position="6"/>
        <end position="31"/>
    </location>
</feature>
<evidence type="ECO:0000256" key="3">
    <source>
        <dbReference type="ARBA" id="ARBA00018218"/>
    </source>
</evidence>
<evidence type="ECO:0000256" key="6">
    <source>
        <dbReference type="ARBA" id="ARBA00022824"/>
    </source>
</evidence>
<dbReference type="AlphaFoldDB" id="A0A0R3RX64"/>
<evidence type="ECO:0000256" key="9">
    <source>
        <dbReference type="SAM" id="MobiDB-lite"/>
    </source>
</evidence>
<dbReference type="Pfam" id="PF09756">
    <property type="entry name" value="DDRGK"/>
    <property type="match status" value="1"/>
</dbReference>
<keyword evidence="4 10" id="KW-0812">Transmembrane</keyword>
<comment type="subcellular location">
    <subcellularLocation>
        <location evidence="1">Endoplasmic reticulum membrane</location>
        <topology evidence="1">Single-pass membrane protein</topology>
    </subcellularLocation>
</comment>
<evidence type="ECO:0000256" key="2">
    <source>
        <dbReference type="ARBA" id="ARBA00009829"/>
    </source>
</evidence>
<dbReference type="InterPro" id="IPR036388">
    <property type="entry name" value="WH-like_DNA-bd_sf"/>
</dbReference>
<evidence type="ECO:0000256" key="10">
    <source>
        <dbReference type="SAM" id="Phobius"/>
    </source>
</evidence>
<name>A0A0R3RX64_9BILA</name>
<dbReference type="GO" id="GO:0044389">
    <property type="term" value="F:ubiquitin-like protein ligase binding"/>
    <property type="evidence" value="ECO:0007669"/>
    <property type="project" value="TreeGrafter"/>
</dbReference>
<keyword evidence="5" id="KW-0833">Ubl conjugation pathway</keyword>
<feature type="region of interest" description="Disordered" evidence="9">
    <location>
        <begin position="71"/>
        <end position="129"/>
    </location>
</feature>
<proteinExistence type="inferred from homology"/>
<evidence type="ECO:0000256" key="7">
    <source>
        <dbReference type="ARBA" id="ARBA00022989"/>
    </source>
</evidence>